<feature type="region of interest" description="Disordered" evidence="4">
    <location>
        <begin position="186"/>
        <end position="214"/>
    </location>
</feature>
<dbReference type="InterPro" id="IPR000595">
    <property type="entry name" value="cNMP-bd_dom"/>
</dbReference>
<evidence type="ECO:0000256" key="2">
    <source>
        <dbReference type="ARBA" id="ARBA00023125"/>
    </source>
</evidence>
<dbReference type="SMART" id="SM00100">
    <property type="entry name" value="cNMP"/>
    <property type="match status" value="1"/>
</dbReference>
<dbReference type="InterPro" id="IPR018490">
    <property type="entry name" value="cNMP-bd_dom_sf"/>
</dbReference>
<organism evidence="7 8">
    <name type="scientific">Nguyenibacter vanlangensis</name>
    <dbReference type="NCBI Taxonomy" id="1216886"/>
    <lineage>
        <taxon>Bacteria</taxon>
        <taxon>Pseudomonadati</taxon>
        <taxon>Pseudomonadota</taxon>
        <taxon>Alphaproteobacteria</taxon>
        <taxon>Acetobacterales</taxon>
        <taxon>Acetobacteraceae</taxon>
        <taxon>Nguyenibacter</taxon>
    </lineage>
</organism>
<dbReference type="PANTHER" id="PTHR24567:SF75">
    <property type="entry name" value="FUMARATE AND NITRATE REDUCTION REGULATORY PROTEIN"/>
    <property type="match status" value="1"/>
</dbReference>
<dbReference type="SUPFAM" id="SSF51206">
    <property type="entry name" value="cAMP-binding domain-like"/>
    <property type="match status" value="1"/>
</dbReference>
<evidence type="ECO:0000256" key="1">
    <source>
        <dbReference type="ARBA" id="ARBA00023015"/>
    </source>
</evidence>
<dbReference type="SUPFAM" id="SSF46785">
    <property type="entry name" value="Winged helix' DNA-binding domain"/>
    <property type="match status" value="1"/>
</dbReference>
<dbReference type="PANTHER" id="PTHR24567">
    <property type="entry name" value="CRP FAMILY TRANSCRIPTIONAL REGULATORY PROTEIN"/>
    <property type="match status" value="1"/>
</dbReference>
<dbReference type="Proteomes" id="UP000534870">
    <property type="component" value="Unassembled WGS sequence"/>
</dbReference>
<dbReference type="GO" id="GO:0003677">
    <property type="term" value="F:DNA binding"/>
    <property type="evidence" value="ECO:0007669"/>
    <property type="project" value="UniProtKB-KW"/>
</dbReference>
<dbReference type="PROSITE" id="PS51063">
    <property type="entry name" value="HTH_CRP_2"/>
    <property type="match status" value="1"/>
</dbReference>
<dbReference type="AlphaFoldDB" id="A0A7Y7M6I9"/>
<evidence type="ECO:0000256" key="3">
    <source>
        <dbReference type="ARBA" id="ARBA00023163"/>
    </source>
</evidence>
<dbReference type="Pfam" id="PF00027">
    <property type="entry name" value="cNMP_binding"/>
    <property type="match status" value="1"/>
</dbReference>
<feature type="domain" description="Cyclic nucleotide-binding" evidence="5">
    <location>
        <begin position="38"/>
        <end position="107"/>
    </location>
</feature>
<evidence type="ECO:0000256" key="4">
    <source>
        <dbReference type="SAM" id="MobiDB-lite"/>
    </source>
</evidence>
<dbReference type="CDD" id="cd00092">
    <property type="entry name" value="HTH_CRP"/>
    <property type="match status" value="1"/>
</dbReference>
<dbReference type="InterPro" id="IPR014710">
    <property type="entry name" value="RmlC-like_jellyroll"/>
</dbReference>
<proteinExistence type="predicted"/>
<keyword evidence="3" id="KW-0804">Transcription</keyword>
<protein>
    <submittedName>
        <fullName evidence="7">Crp/Fnr family transcriptional regulator</fullName>
    </submittedName>
</protein>
<reference evidence="7 8" key="1">
    <citation type="submission" date="2020-06" db="EMBL/GenBank/DDBJ databases">
        <title>Description of novel acetic acid bacteria.</title>
        <authorList>
            <person name="Sombolestani A."/>
        </authorList>
    </citation>
    <scope>NUCLEOTIDE SEQUENCE [LARGE SCALE GENOMIC DNA]</scope>
    <source>
        <strain evidence="7 8">LMG 31431</strain>
    </source>
</reference>
<sequence length="270" mass="29562">MPDPTPCQREAPPRRAVLSGLHRQPGYCLTCGVRAHSVCSAIDDQDIARLAEMAVETTVLPGRTFIEEGAPATDFFNVTAGNVKLFKALPDGRRQITGFAGTGHFLGLAVSDRYAFGAEAMDTVRLCRFSRTRMRQMMDDFPRLERRLLAEASNELVAAQSQMLLLGRKTARERVASFLLDRVGDAPCPDQDRSRGQSQGQGQGQGLNQGQDVPLPMTRADIADYLGLTIETVSRTLSWMRTERMIAIGKGHAVRVTAMDRLEILAGGEA</sequence>
<keyword evidence="2" id="KW-0238">DNA-binding</keyword>
<dbReference type="InterPro" id="IPR012318">
    <property type="entry name" value="HTH_CRP"/>
</dbReference>
<dbReference type="EMBL" id="JABXXP010000336">
    <property type="protein sequence ID" value="NVN12097.1"/>
    <property type="molecule type" value="Genomic_DNA"/>
</dbReference>
<dbReference type="PRINTS" id="PR00034">
    <property type="entry name" value="HTHCRP"/>
</dbReference>
<keyword evidence="1" id="KW-0805">Transcription regulation</keyword>
<dbReference type="GO" id="GO:0003700">
    <property type="term" value="F:DNA-binding transcription factor activity"/>
    <property type="evidence" value="ECO:0007669"/>
    <property type="project" value="InterPro"/>
</dbReference>
<dbReference type="Pfam" id="PF13545">
    <property type="entry name" value="HTH_Crp_2"/>
    <property type="match status" value="1"/>
</dbReference>
<evidence type="ECO:0000259" key="5">
    <source>
        <dbReference type="PROSITE" id="PS50042"/>
    </source>
</evidence>
<evidence type="ECO:0000259" key="6">
    <source>
        <dbReference type="PROSITE" id="PS51063"/>
    </source>
</evidence>
<gene>
    <name evidence="7" type="ORF">HUK84_13370</name>
</gene>
<accession>A0A7Y7M6I9</accession>
<evidence type="ECO:0000313" key="7">
    <source>
        <dbReference type="EMBL" id="NVN12097.1"/>
    </source>
</evidence>
<dbReference type="GO" id="GO:0005829">
    <property type="term" value="C:cytosol"/>
    <property type="evidence" value="ECO:0007669"/>
    <property type="project" value="TreeGrafter"/>
</dbReference>
<dbReference type="CDD" id="cd00038">
    <property type="entry name" value="CAP_ED"/>
    <property type="match status" value="1"/>
</dbReference>
<dbReference type="PROSITE" id="PS00042">
    <property type="entry name" value="HTH_CRP_1"/>
    <property type="match status" value="1"/>
</dbReference>
<feature type="domain" description="HTH crp-type" evidence="6">
    <location>
        <begin position="169"/>
        <end position="260"/>
    </location>
</feature>
<dbReference type="PROSITE" id="PS50042">
    <property type="entry name" value="CNMP_BINDING_3"/>
    <property type="match status" value="1"/>
</dbReference>
<dbReference type="InterPro" id="IPR050397">
    <property type="entry name" value="Env_Response_Regulators"/>
</dbReference>
<dbReference type="Gene3D" id="1.10.10.10">
    <property type="entry name" value="Winged helix-like DNA-binding domain superfamily/Winged helix DNA-binding domain"/>
    <property type="match status" value="1"/>
</dbReference>
<dbReference type="InterPro" id="IPR036388">
    <property type="entry name" value="WH-like_DNA-bd_sf"/>
</dbReference>
<dbReference type="RefSeq" id="WP_176640733.1">
    <property type="nucleotide sequence ID" value="NZ_JABXXP010000336.1"/>
</dbReference>
<dbReference type="InterPro" id="IPR018335">
    <property type="entry name" value="Tscrpt_reg_HTH_Crp-type_CS"/>
</dbReference>
<dbReference type="SMART" id="SM00419">
    <property type="entry name" value="HTH_CRP"/>
    <property type="match status" value="1"/>
</dbReference>
<comment type="caution">
    <text evidence="7">The sequence shown here is derived from an EMBL/GenBank/DDBJ whole genome shotgun (WGS) entry which is preliminary data.</text>
</comment>
<dbReference type="InterPro" id="IPR036390">
    <property type="entry name" value="WH_DNA-bd_sf"/>
</dbReference>
<dbReference type="Gene3D" id="2.60.120.10">
    <property type="entry name" value="Jelly Rolls"/>
    <property type="match status" value="1"/>
</dbReference>
<evidence type="ECO:0000313" key="8">
    <source>
        <dbReference type="Proteomes" id="UP000534870"/>
    </source>
</evidence>
<name>A0A7Y7M6I9_9PROT</name>